<comment type="function">
    <text evidence="5">Specifically methylates the pseudouridine at position 1915 (m3Psi1915) in 23S rRNA.</text>
</comment>
<dbReference type="EMBL" id="FQXS01000015">
    <property type="protein sequence ID" value="SHH91320.1"/>
    <property type="molecule type" value="Genomic_DNA"/>
</dbReference>
<comment type="similarity">
    <text evidence="4 5">Belongs to the RNA methyltransferase RlmH family.</text>
</comment>
<feature type="binding site" evidence="5">
    <location>
        <begin position="124"/>
        <end position="129"/>
    </location>
    <ligand>
        <name>S-adenosyl-L-methionine</name>
        <dbReference type="ChEBI" id="CHEBI:59789"/>
    </ligand>
</feature>
<name>A0A1M5WV39_9BACT</name>
<reference evidence="6 7" key="1">
    <citation type="submission" date="2016-11" db="EMBL/GenBank/DDBJ databases">
        <authorList>
            <person name="Jaros S."/>
            <person name="Januszkiewicz K."/>
            <person name="Wedrychowicz H."/>
        </authorList>
    </citation>
    <scope>NUCLEOTIDE SEQUENCE [LARGE SCALE GENOMIC DNA]</scope>
    <source>
        <strain evidence="6 7">DSM 9705</strain>
    </source>
</reference>
<dbReference type="Pfam" id="PF02590">
    <property type="entry name" value="SPOUT_MTase"/>
    <property type="match status" value="1"/>
</dbReference>
<dbReference type="CDD" id="cd18081">
    <property type="entry name" value="RlmH-like"/>
    <property type="match status" value="1"/>
</dbReference>
<feature type="binding site" evidence="5">
    <location>
        <position position="73"/>
    </location>
    <ligand>
        <name>S-adenosyl-L-methionine</name>
        <dbReference type="ChEBI" id="CHEBI:59789"/>
    </ligand>
</feature>
<accession>A0A1M5WV39</accession>
<proteinExistence type="inferred from homology"/>
<evidence type="ECO:0000256" key="3">
    <source>
        <dbReference type="ARBA" id="ARBA00022691"/>
    </source>
</evidence>
<keyword evidence="1 5" id="KW-0489">Methyltransferase</keyword>
<dbReference type="EC" id="2.1.1.177" evidence="5"/>
<dbReference type="PIRSF" id="PIRSF004505">
    <property type="entry name" value="MT_bac"/>
    <property type="match status" value="1"/>
</dbReference>
<dbReference type="GO" id="GO:0005737">
    <property type="term" value="C:cytoplasm"/>
    <property type="evidence" value="ECO:0007669"/>
    <property type="project" value="UniProtKB-SubCell"/>
</dbReference>
<comment type="subunit">
    <text evidence="5">Homodimer.</text>
</comment>
<keyword evidence="3 5" id="KW-0949">S-adenosyl-L-methionine</keyword>
<feature type="binding site" evidence="5">
    <location>
        <position position="105"/>
    </location>
    <ligand>
        <name>S-adenosyl-L-methionine</name>
        <dbReference type="ChEBI" id="CHEBI:59789"/>
    </ligand>
</feature>
<dbReference type="SUPFAM" id="SSF75217">
    <property type="entry name" value="alpha/beta knot"/>
    <property type="match status" value="1"/>
</dbReference>
<dbReference type="InterPro" id="IPR029028">
    <property type="entry name" value="Alpha/beta_knot_MTases"/>
</dbReference>
<dbReference type="InterPro" id="IPR003742">
    <property type="entry name" value="RlmH-like"/>
</dbReference>
<dbReference type="RefSeq" id="WP_073376568.1">
    <property type="nucleotide sequence ID" value="NZ_FQXS01000015.1"/>
</dbReference>
<evidence type="ECO:0000256" key="4">
    <source>
        <dbReference type="ARBA" id="ARBA00038303"/>
    </source>
</evidence>
<evidence type="ECO:0000256" key="1">
    <source>
        <dbReference type="ARBA" id="ARBA00022603"/>
    </source>
</evidence>
<dbReference type="AlphaFoldDB" id="A0A1M5WV39"/>
<dbReference type="STRING" id="1121409.SAMN02745124_02535"/>
<keyword evidence="2 5" id="KW-0808">Transferase</keyword>
<organism evidence="6 7">
    <name type="scientific">Desulfofustis glycolicus DSM 9705</name>
    <dbReference type="NCBI Taxonomy" id="1121409"/>
    <lineage>
        <taxon>Bacteria</taxon>
        <taxon>Pseudomonadati</taxon>
        <taxon>Thermodesulfobacteriota</taxon>
        <taxon>Desulfobulbia</taxon>
        <taxon>Desulfobulbales</taxon>
        <taxon>Desulfocapsaceae</taxon>
        <taxon>Desulfofustis</taxon>
    </lineage>
</organism>
<dbReference type="PANTHER" id="PTHR33603:SF1">
    <property type="entry name" value="RIBOSOMAL RNA LARGE SUBUNIT METHYLTRANSFERASE H"/>
    <property type="match status" value="1"/>
</dbReference>
<sequence>MKLEVLLLGKTKESYLAAGIDDFRARLGHFCPVTLTYLKGKATSGKTAQEIKAMESSALNDRIDAGNCYRIALDRCGRQFSSEQLASLLEDLLGRGVKKTVFVIGGPLGLADEQLRAADLVLSLSPMTFTHDMTRLLLLEQLYRAFSIRAGTGYHK</sequence>
<keyword evidence="5" id="KW-0963">Cytoplasm</keyword>
<dbReference type="InterPro" id="IPR029026">
    <property type="entry name" value="tRNA_m1G_MTases_N"/>
</dbReference>
<evidence type="ECO:0000313" key="7">
    <source>
        <dbReference type="Proteomes" id="UP000184139"/>
    </source>
</evidence>
<dbReference type="OrthoDB" id="9806643at2"/>
<dbReference type="Proteomes" id="UP000184139">
    <property type="component" value="Unassembled WGS sequence"/>
</dbReference>
<comment type="subcellular location">
    <subcellularLocation>
        <location evidence="5">Cytoplasm</location>
    </subcellularLocation>
</comment>
<comment type="catalytic activity">
    <reaction evidence="5">
        <text>pseudouridine(1915) in 23S rRNA + S-adenosyl-L-methionine = N(3)-methylpseudouridine(1915) in 23S rRNA + S-adenosyl-L-homocysteine + H(+)</text>
        <dbReference type="Rhea" id="RHEA:42752"/>
        <dbReference type="Rhea" id="RHEA-COMP:10221"/>
        <dbReference type="Rhea" id="RHEA-COMP:10222"/>
        <dbReference type="ChEBI" id="CHEBI:15378"/>
        <dbReference type="ChEBI" id="CHEBI:57856"/>
        <dbReference type="ChEBI" id="CHEBI:59789"/>
        <dbReference type="ChEBI" id="CHEBI:65314"/>
        <dbReference type="ChEBI" id="CHEBI:74486"/>
        <dbReference type="EC" id="2.1.1.177"/>
    </reaction>
</comment>
<gene>
    <name evidence="5" type="primary">rlmH</name>
    <name evidence="6" type="ORF">SAMN02745124_02535</name>
</gene>
<dbReference type="PANTHER" id="PTHR33603">
    <property type="entry name" value="METHYLTRANSFERASE"/>
    <property type="match status" value="1"/>
</dbReference>
<protein>
    <recommendedName>
        <fullName evidence="5">Ribosomal RNA large subunit methyltransferase H</fullName>
        <ecNumber evidence="5">2.1.1.177</ecNumber>
    </recommendedName>
    <alternativeName>
        <fullName evidence="5">23S rRNA (pseudouridine1915-N3)-methyltransferase</fullName>
    </alternativeName>
    <alternativeName>
        <fullName evidence="5">23S rRNA m3Psi1915 methyltransferase</fullName>
    </alternativeName>
    <alternativeName>
        <fullName evidence="5">rRNA (pseudouridine-N3-)-methyltransferase RlmH</fullName>
    </alternativeName>
</protein>
<evidence type="ECO:0000313" key="6">
    <source>
        <dbReference type="EMBL" id="SHH91320.1"/>
    </source>
</evidence>
<evidence type="ECO:0000256" key="2">
    <source>
        <dbReference type="ARBA" id="ARBA00022679"/>
    </source>
</evidence>
<dbReference type="HAMAP" id="MF_00658">
    <property type="entry name" value="23SrRNA_methyltr_H"/>
    <property type="match status" value="1"/>
</dbReference>
<keyword evidence="5" id="KW-0698">rRNA processing</keyword>
<dbReference type="GO" id="GO:0070038">
    <property type="term" value="F:rRNA (pseudouridine-N3-)-methyltransferase activity"/>
    <property type="evidence" value="ECO:0007669"/>
    <property type="project" value="UniProtKB-UniRule"/>
</dbReference>
<evidence type="ECO:0000256" key="5">
    <source>
        <dbReference type="HAMAP-Rule" id="MF_00658"/>
    </source>
</evidence>
<dbReference type="Gene3D" id="3.40.1280.10">
    <property type="match status" value="1"/>
</dbReference>
<keyword evidence="7" id="KW-1185">Reference proteome</keyword>